<dbReference type="PANTHER" id="PTHR36849:SF1">
    <property type="entry name" value="CYTOPLASMIC PROTEIN"/>
    <property type="match status" value="1"/>
</dbReference>
<dbReference type="Pfam" id="PF22752">
    <property type="entry name" value="DUF488-N3i"/>
    <property type="match status" value="1"/>
</dbReference>
<dbReference type="InterPro" id="IPR052552">
    <property type="entry name" value="YeaO-like"/>
</dbReference>
<dbReference type="EMBL" id="JAAVLN010000002">
    <property type="protein sequence ID" value="NKC04386.1"/>
    <property type="molecule type" value="Genomic_DNA"/>
</dbReference>
<evidence type="ECO:0000313" key="1">
    <source>
        <dbReference type="EMBL" id="NKC04386.1"/>
    </source>
</evidence>
<dbReference type="PANTHER" id="PTHR36849">
    <property type="entry name" value="CYTOPLASMIC PROTEIN-RELATED"/>
    <property type="match status" value="1"/>
</dbReference>
<proteinExistence type="predicted"/>
<comment type="caution">
    <text evidence="1">The sequence shown here is derived from an EMBL/GenBank/DDBJ whole genome shotgun (WGS) entry which is preliminary data.</text>
</comment>
<reference evidence="1 2" key="1">
    <citation type="submission" date="2020-03" db="EMBL/GenBank/DDBJ databases">
        <title>Whole genome sequencing of clinical and environmental type strains of Ochrobactrum.</title>
        <authorList>
            <person name="Dharne M."/>
        </authorList>
    </citation>
    <scope>NUCLEOTIDE SEQUENCE [LARGE SCALE GENOMIC DNA]</scope>
    <source>
        <strain evidence="1 2">CIP 109452</strain>
    </source>
</reference>
<accession>A0ABX1DN43</accession>
<protein>
    <submittedName>
        <fullName evidence="1">DUF488 domain-containing protein</fullName>
    </submittedName>
</protein>
<gene>
    <name evidence="1" type="ORF">HED55_17565</name>
</gene>
<keyword evidence="2" id="KW-1185">Reference proteome</keyword>
<sequence>MTDIRLKRIYEAPSHDDGYRVLVDRVWPRGMTKEKAAIDLWAKDIAPSTDLRKWFNHDDVAKWDEFQKRYYAELQDKLSDLKTLVAQAGDVPLTLLYGAKDEEHNQAVVLHEYMQKMHLD</sequence>
<evidence type="ECO:0000313" key="2">
    <source>
        <dbReference type="Proteomes" id="UP000704467"/>
    </source>
</evidence>
<dbReference type="Proteomes" id="UP000704467">
    <property type="component" value="Unassembled WGS sequence"/>
</dbReference>
<organism evidence="1 2">
    <name type="scientific">Brucella haematophila</name>
    <dbReference type="NCBI Taxonomy" id="419474"/>
    <lineage>
        <taxon>Bacteria</taxon>
        <taxon>Pseudomonadati</taxon>
        <taxon>Pseudomonadota</taxon>
        <taxon>Alphaproteobacteria</taxon>
        <taxon>Hyphomicrobiales</taxon>
        <taxon>Brucellaceae</taxon>
        <taxon>Brucella/Ochrobactrum group</taxon>
        <taxon>Brucella</taxon>
    </lineage>
</organism>
<name>A0ABX1DN43_9HYPH</name>